<name>A0A9N9J9M6_9GLOM</name>
<dbReference type="Proteomes" id="UP000789405">
    <property type="component" value="Unassembled WGS sequence"/>
</dbReference>
<organism evidence="2 3">
    <name type="scientific">Dentiscutata erythropus</name>
    <dbReference type="NCBI Taxonomy" id="1348616"/>
    <lineage>
        <taxon>Eukaryota</taxon>
        <taxon>Fungi</taxon>
        <taxon>Fungi incertae sedis</taxon>
        <taxon>Mucoromycota</taxon>
        <taxon>Glomeromycotina</taxon>
        <taxon>Glomeromycetes</taxon>
        <taxon>Diversisporales</taxon>
        <taxon>Gigasporaceae</taxon>
        <taxon>Dentiscutata</taxon>
    </lineage>
</organism>
<reference evidence="2" key="1">
    <citation type="submission" date="2021-06" db="EMBL/GenBank/DDBJ databases">
        <authorList>
            <person name="Kallberg Y."/>
            <person name="Tangrot J."/>
            <person name="Rosling A."/>
        </authorList>
    </citation>
    <scope>NUCLEOTIDE SEQUENCE</scope>
    <source>
        <strain evidence="2">MA453B</strain>
    </source>
</reference>
<evidence type="ECO:0000313" key="2">
    <source>
        <dbReference type="EMBL" id="CAG8771408.1"/>
    </source>
</evidence>
<dbReference type="AlphaFoldDB" id="A0A9N9J9M6"/>
<feature type="non-terminal residue" evidence="2">
    <location>
        <position position="1"/>
    </location>
</feature>
<comment type="caution">
    <text evidence="2">The sequence shown here is derived from an EMBL/GenBank/DDBJ whole genome shotgun (WGS) entry which is preliminary data.</text>
</comment>
<keyword evidence="1" id="KW-1133">Transmembrane helix</keyword>
<keyword evidence="3" id="KW-1185">Reference proteome</keyword>
<protein>
    <submittedName>
        <fullName evidence="2">27227_t:CDS:1</fullName>
    </submittedName>
</protein>
<feature type="transmembrane region" description="Helical" evidence="1">
    <location>
        <begin position="25"/>
        <end position="43"/>
    </location>
</feature>
<dbReference type="OrthoDB" id="2417874at2759"/>
<sequence>LSTITKLKNTLFKLAARNLSFKSRILIAKSLILFHIWYTAYILSPRKKQISKTNDLMIFWIKGNSKILPKYATYQLSYEKGGLQTPIVGNMLEARMITT</sequence>
<accession>A0A9N9J9M6</accession>
<dbReference type="EMBL" id="CAJVPY010019399">
    <property type="protein sequence ID" value="CAG8771408.1"/>
    <property type="molecule type" value="Genomic_DNA"/>
</dbReference>
<evidence type="ECO:0000313" key="3">
    <source>
        <dbReference type="Proteomes" id="UP000789405"/>
    </source>
</evidence>
<keyword evidence="1" id="KW-0812">Transmembrane</keyword>
<gene>
    <name evidence="2" type="ORF">DERYTH_LOCUS18728</name>
</gene>
<evidence type="ECO:0000256" key="1">
    <source>
        <dbReference type="SAM" id="Phobius"/>
    </source>
</evidence>
<keyword evidence="1" id="KW-0472">Membrane</keyword>
<proteinExistence type="predicted"/>